<accession>A0ACC0JXT6</accession>
<protein>
    <submittedName>
        <fullName evidence="1">Uncharacterized protein</fullName>
    </submittedName>
</protein>
<sequence>MSDIMSVQDVINSAFGDETQNTVNFRMLKAVLLILGNQLRILQRHVAVSMWDRETGSAPKVTVSEVKIHTSGKKRRTSKRSKDDPRACIPEGAVICEAPPIDIEEQRERELRTIEQRADSYEEPATTPSPMASAPSLSKDRLLIGRAPELSVVTKEQFEKLVAQVNELRERFNPVGVPEFPENIEIMKSLRRGASLTDAMAALQISARLEAFEKAFGIMISLLTTLALKTPGVNLKDFRDLAKDYGVEVPHEIEIIELKRESPESVLEEEPKDCVTYEELELVIVDHAMVELHDEVISSMKKLTVTAQADTDKNKQIVREIEQHLSMLLNFGERFEQLEAEVAQYSDKVNAIDTTLSSQITSFQEHLAQMQFDLETGLENLSEALANASTDPEVIAELNRNLTALKEDLEFAASRQKESKDFQNDMALDLADLWKQIELIREAKSDRDEVTDALRDKAGIGSLNGLVSLEQFQAVRGDLEKRIRAAYDKFNNQEVVWQTYMTDELKVRKPCFACNVPKTSEPSEGSVAPTSKKLADTESFDMMSCMDWLPAVQSKTGSMAPPLPSID</sequence>
<dbReference type="EMBL" id="CM046112">
    <property type="protein sequence ID" value="KAI8428989.1"/>
    <property type="molecule type" value="Genomic_DNA"/>
</dbReference>
<gene>
    <name evidence="1" type="ORF">MSG28_007579</name>
</gene>
<reference evidence="1 2" key="1">
    <citation type="journal article" date="2022" name="Genome Biol. Evol.">
        <title>The Spruce Budworm Genome: Reconstructing the Evolutionary History of Antifreeze Proteins.</title>
        <authorList>
            <person name="Beliveau C."/>
            <person name="Gagne P."/>
            <person name="Picq S."/>
            <person name="Vernygora O."/>
            <person name="Keeling C.I."/>
            <person name="Pinkney K."/>
            <person name="Doucet D."/>
            <person name="Wen F."/>
            <person name="Johnston J.S."/>
            <person name="Maaroufi H."/>
            <person name="Boyle B."/>
            <person name="Laroche J."/>
            <person name="Dewar K."/>
            <person name="Juretic N."/>
            <person name="Blackburn G."/>
            <person name="Nisole A."/>
            <person name="Brunet B."/>
            <person name="Brandao M."/>
            <person name="Lumley L."/>
            <person name="Duan J."/>
            <person name="Quan G."/>
            <person name="Lucarotti C.J."/>
            <person name="Roe A.D."/>
            <person name="Sperling F.A.H."/>
            <person name="Levesque R.C."/>
            <person name="Cusson M."/>
        </authorList>
    </citation>
    <scope>NUCLEOTIDE SEQUENCE [LARGE SCALE GENOMIC DNA]</scope>
    <source>
        <strain evidence="1">Glfc:IPQL:Cfum</strain>
    </source>
</reference>
<organism evidence="1 2">
    <name type="scientific">Choristoneura fumiferana</name>
    <name type="common">Spruce budworm moth</name>
    <name type="synonym">Archips fumiferana</name>
    <dbReference type="NCBI Taxonomy" id="7141"/>
    <lineage>
        <taxon>Eukaryota</taxon>
        <taxon>Metazoa</taxon>
        <taxon>Ecdysozoa</taxon>
        <taxon>Arthropoda</taxon>
        <taxon>Hexapoda</taxon>
        <taxon>Insecta</taxon>
        <taxon>Pterygota</taxon>
        <taxon>Neoptera</taxon>
        <taxon>Endopterygota</taxon>
        <taxon>Lepidoptera</taxon>
        <taxon>Glossata</taxon>
        <taxon>Ditrysia</taxon>
        <taxon>Tortricoidea</taxon>
        <taxon>Tortricidae</taxon>
        <taxon>Tortricinae</taxon>
        <taxon>Choristoneura</taxon>
    </lineage>
</organism>
<proteinExistence type="predicted"/>
<name>A0ACC0JXT6_CHOFU</name>
<evidence type="ECO:0000313" key="2">
    <source>
        <dbReference type="Proteomes" id="UP001064048"/>
    </source>
</evidence>
<evidence type="ECO:0000313" key="1">
    <source>
        <dbReference type="EMBL" id="KAI8428989.1"/>
    </source>
</evidence>
<comment type="caution">
    <text evidence="1">The sequence shown here is derived from an EMBL/GenBank/DDBJ whole genome shotgun (WGS) entry which is preliminary data.</text>
</comment>
<keyword evidence="2" id="KW-1185">Reference proteome</keyword>
<dbReference type="Proteomes" id="UP001064048">
    <property type="component" value="Chromosome 12"/>
</dbReference>